<keyword evidence="4" id="KW-1185">Reference proteome</keyword>
<dbReference type="InterPro" id="IPR013424">
    <property type="entry name" value="Ice-binding_C"/>
</dbReference>
<evidence type="ECO:0000313" key="3">
    <source>
        <dbReference type="EMBL" id="MBK1825454.1"/>
    </source>
</evidence>
<gene>
    <name evidence="3" type="ORF">JIN81_00360</name>
</gene>
<sequence length="266" mass="27759">MTNKIQPVFIGLIAAANVAQSVASTVVINFEDVTVPPGGFYNGSDGSGKFTSSGVDFSNAYDDTFGPYWEGFAASSVSDTTTPGFGNQYAAFPGSGVAGSSNYAVGYTSNFLGGGAPTAEFGGTIDLGAGGGAWLTNTTYAALSMRDGDGFAKQFGGATGDDEDWFLLTIEGFDGVSSTGIIEFYLADFRFSDNSEDYIVDGWTFVDFSSLGEVDRLRFSLSSSDTGSSGMNTPAYFAMDNLTIPEPTSLSLIALSAGLVLRRRRG</sequence>
<dbReference type="NCBIfam" id="TIGR02595">
    <property type="entry name" value="PEP_CTERM"/>
    <property type="match status" value="1"/>
</dbReference>
<comment type="caution">
    <text evidence="3">The sequence shown here is derived from an EMBL/GenBank/DDBJ whole genome shotgun (WGS) entry which is preliminary data.</text>
</comment>
<accession>A0A934VCP3</accession>
<protein>
    <submittedName>
        <fullName evidence="3">DUF4465 domain-containing protein</fullName>
    </submittedName>
</protein>
<feature type="chain" id="PRO_5037297450" evidence="1">
    <location>
        <begin position="20"/>
        <end position="266"/>
    </location>
</feature>
<feature type="signal peptide" evidence="1">
    <location>
        <begin position="1"/>
        <end position="19"/>
    </location>
</feature>
<feature type="domain" description="Ice-binding protein C-terminal" evidence="2">
    <location>
        <begin position="243"/>
        <end position="264"/>
    </location>
</feature>
<evidence type="ECO:0000313" key="4">
    <source>
        <dbReference type="Proteomes" id="UP000658278"/>
    </source>
</evidence>
<organism evidence="3 4">
    <name type="scientific">Haloferula rosea</name>
    <dbReference type="NCBI Taxonomy" id="490093"/>
    <lineage>
        <taxon>Bacteria</taxon>
        <taxon>Pseudomonadati</taxon>
        <taxon>Verrucomicrobiota</taxon>
        <taxon>Verrucomicrobiia</taxon>
        <taxon>Verrucomicrobiales</taxon>
        <taxon>Verrucomicrobiaceae</taxon>
        <taxon>Haloferula</taxon>
    </lineage>
</organism>
<keyword evidence="1" id="KW-0732">Signal</keyword>
<dbReference type="AlphaFoldDB" id="A0A934VCP3"/>
<dbReference type="RefSeq" id="WP_200275066.1">
    <property type="nucleotide sequence ID" value="NZ_JAENII010000001.1"/>
</dbReference>
<dbReference type="EMBL" id="JAENII010000001">
    <property type="protein sequence ID" value="MBK1825454.1"/>
    <property type="molecule type" value="Genomic_DNA"/>
</dbReference>
<evidence type="ECO:0000256" key="1">
    <source>
        <dbReference type="SAM" id="SignalP"/>
    </source>
</evidence>
<dbReference type="Proteomes" id="UP000658278">
    <property type="component" value="Unassembled WGS sequence"/>
</dbReference>
<name>A0A934VCP3_9BACT</name>
<dbReference type="Gene3D" id="2.60.120.1350">
    <property type="entry name" value="Protein of unknown function DUF4465"/>
    <property type="match status" value="1"/>
</dbReference>
<dbReference type="InterPro" id="IPR027828">
    <property type="entry name" value="DUF4465"/>
</dbReference>
<dbReference type="Pfam" id="PF07589">
    <property type="entry name" value="PEP-CTERM"/>
    <property type="match status" value="1"/>
</dbReference>
<reference evidence="3" key="1">
    <citation type="submission" date="2021-01" db="EMBL/GenBank/DDBJ databases">
        <title>Modified the classification status of verrucomicrobia.</title>
        <authorList>
            <person name="Feng X."/>
        </authorList>
    </citation>
    <scope>NUCLEOTIDE SEQUENCE</scope>
    <source>
        <strain evidence="3">KCTC 22201</strain>
    </source>
</reference>
<dbReference type="Pfam" id="PF14717">
    <property type="entry name" value="DUF4465"/>
    <property type="match status" value="1"/>
</dbReference>
<evidence type="ECO:0000259" key="2">
    <source>
        <dbReference type="Pfam" id="PF07589"/>
    </source>
</evidence>
<proteinExistence type="predicted"/>